<dbReference type="EMBL" id="CAFAAH010000056">
    <property type="protein sequence ID" value="CAB4792481.1"/>
    <property type="molecule type" value="Genomic_DNA"/>
</dbReference>
<name>A0A6J6X5B7_9ZZZZ</name>
<dbReference type="InterPro" id="IPR007263">
    <property type="entry name" value="DCC1-like"/>
</dbReference>
<dbReference type="GO" id="GO:0015035">
    <property type="term" value="F:protein-disulfide reductase activity"/>
    <property type="evidence" value="ECO:0007669"/>
    <property type="project" value="InterPro"/>
</dbReference>
<proteinExistence type="predicted"/>
<evidence type="ECO:0000313" key="2">
    <source>
        <dbReference type="EMBL" id="CAB4792481.1"/>
    </source>
</evidence>
<evidence type="ECO:0000313" key="1">
    <source>
        <dbReference type="EMBL" id="CAB4788372.1"/>
    </source>
</evidence>
<dbReference type="Pfam" id="PF04134">
    <property type="entry name" value="DCC1-like"/>
    <property type="match status" value="1"/>
</dbReference>
<organism evidence="2">
    <name type="scientific">freshwater metagenome</name>
    <dbReference type="NCBI Taxonomy" id="449393"/>
    <lineage>
        <taxon>unclassified sequences</taxon>
        <taxon>metagenomes</taxon>
        <taxon>ecological metagenomes</taxon>
    </lineage>
</organism>
<gene>
    <name evidence="1" type="ORF">UFOPK2925_01250</name>
    <name evidence="2" type="ORF">UFOPK2996_00572</name>
</gene>
<dbReference type="EMBL" id="CAEZZU010000207">
    <property type="protein sequence ID" value="CAB4788372.1"/>
    <property type="molecule type" value="Genomic_DNA"/>
</dbReference>
<accession>A0A6J6X5B7</accession>
<dbReference type="AlphaFoldDB" id="A0A6J6X5B7"/>
<reference evidence="2" key="1">
    <citation type="submission" date="2020-05" db="EMBL/GenBank/DDBJ databases">
        <authorList>
            <person name="Chiriac C."/>
            <person name="Salcher M."/>
            <person name="Ghai R."/>
            <person name="Kavagutti S V."/>
        </authorList>
    </citation>
    <scope>NUCLEOTIDE SEQUENCE</scope>
</reference>
<protein>
    <submittedName>
        <fullName evidence="2">Unannotated protein</fullName>
    </submittedName>
</protein>
<sequence length="125" mass="13704">MPSKLIYDADCGFCTVSARWIESRWRSGDASLVASRDLSDEMLAEYGLTRSSVDAAVQWIDTDSNAHSGARAIGLALLATSGWTRLAGRVINAPPVRWFAPFFYRLLAANRHRLPGGTAECKIET</sequence>